<feature type="binding site" evidence="8">
    <location>
        <position position="269"/>
    </location>
    <ligand>
        <name>Zn(2+)</name>
        <dbReference type="ChEBI" id="CHEBI:29105"/>
    </ligand>
</feature>
<keyword evidence="12" id="KW-1185">Reference proteome</keyword>
<dbReference type="Gene3D" id="2.60.120.10">
    <property type="entry name" value="Jelly Rolls"/>
    <property type="match status" value="2"/>
</dbReference>
<sequence length="424" mass="45403">MYRLTNVLRPYAWGSPTAIAELFGREPSGSPEAELWIGAHPDSPSSVHLPDGDEQPLTDFIDDGPGLALGENALALFGAKLPFLTKVLAADEALSLQVHPTLEQAREGFAAENAAKVPLSSPERSYRDDNHKPEMLFALTEFQALCGFRHPQDSVRFFRGLHGKLKAVDADTALLERVIKSLEGPDESAAIRGAFVTLLEGGAESAALVDSTAGVLAAVPEEETGPEFAAVRWLAELYPQDPGTLISLLLNLTTLQPGQALSLPAGNVHAYLRGLGIEVMATSDNVLRGGLTPKHINIPELLKITDFRPIEPPRVERKLTDAGQELYCPPFAEFQLQRIEINDGDTPVPLAQHGPVVVLAVSGSALLDSPVTDLTLHRGDSAFIPASEQPVLVHPVLNADSPAVLFAVTCAGNASEFAEFYESL</sequence>
<dbReference type="PROSITE" id="PS00965">
    <property type="entry name" value="PMI_I_1"/>
    <property type="match status" value="1"/>
</dbReference>
<dbReference type="InterPro" id="IPR016305">
    <property type="entry name" value="Mannose-6-P_Isomerase"/>
</dbReference>
<dbReference type="GO" id="GO:0004476">
    <property type="term" value="F:mannose-6-phosphate isomerase activity"/>
    <property type="evidence" value="ECO:0007669"/>
    <property type="project" value="UniProtKB-EC"/>
</dbReference>
<evidence type="ECO:0000256" key="3">
    <source>
        <dbReference type="ARBA" id="ARBA00011956"/>
    </source>
</evidence>
<keyword evidence="4 8" id="KW-0479">Metal-binding</keyword>
<keyword evidence="5 8" id="KW-0862">Zinc</keyword>
<dbReference type="PRINTS" id="PR00714">
    <property type="entry name" value="MAN6PISMRASE"/>
</dbReference>
<dbReference type="InterPro" id="IPR018050">
    <property type="entry name" value="Pmannose_isomerase-type1_CS"/>
</dbReference>
<dbReference type="STRING" id="37928.SAMN04489742_0667"/>
<evidence type="ECO:0000256" key="9">
    <source>
        <dbReference type="SAM" id="MobiDB-lite"/>
    </source>
</evidence>
<evidence type="ECO:0000313" key="12">
    <source>
        <dbReference type="Proteomes" id="UP000181917"/>
    </source>
</evidence>
<feature type="domain" description="Phosphomannose isomerase type I catalytic" evidence="10">
    <location>
        <begin position="1"/>
        <end position="149"/>
    </location>
</feature>
<evidence type="ECO:0000256" key="8">
    <source>
        <dbReference type="PIRSR" id="PIRSR001480-2"/>
    </source>
</evidence>
<dbReference type="RefSeq" id="WP_074699218.1">
    <property type="nucleotide sequence ID" value="NZ_CP018863.1"/>
</dbReference>
<dbReference type="InterPro" id="IPR046457">
    <property type="entry name" value="PMI_typeI_cat"/>
</dbReference>
<dbReference type="Gene3D" id="1.10.441.10">
    <property type="entry name" value="Phosphomannose Isomerase, domain 2"/>
    <property type="match status" value="1"/>
</dbReference>
<evidence type="ECO:0000256" key="1">
    <source>
        <dbReference type="ARBA" id="ARBA00000757"/>
    </source>
</evidence>
<feature type="active site" evidence="7">
    <location>
        <position position="288"/>
    </location>
</feature>
<organism evidence="11 12">
    <name type="scientific">Crystallibacter crystallopoietes</name>
    <dbReference type="NCBI Taxonomy" id="37928"/>
    <lineage>
        <taxon>Bacteria</taxon>
        <taxon>Bacillati</taxon>
        <taxon>Actinomycetota</taxon>
        <taxon>Actinomycetes</taxon>
        <taxon>Micrococcales</taxon>
        <taxon>Micrococcaceae</taxon>
        <taxon>Crystallibacter</taxon>
    </lineage>
</organism>
<dbReference type="PANTHER" id="PTHR10309">
    <property type="entry name" value="MANNOSE-6-PHOSPHATE ISOMERASE"/>
    <property type="match status" value="1"/>
</dbReference>
<dbReference type="EMBL" id="FNKH01000002">
    <property type="protein sequence ID" value="SDQ32982.1"/>
    <property type="molecule type" value="Genomic_DNA"/>
</dbReference>
<gene>
    <name evidence="11" type="ORF">SAMN04489742_0667</name>
</gene>
<comment type="cofactor">
    <cofactor evidence="8">
        <name>Zn(2+)</name>
        <dbReference type="ChEBI" id="CHEBI:29105"/>
    </cofactor>
    <text evidence="8">Binds 1 zinc ion per subunit.</text>
</comment>
<keyword evidence="6 11" id="KW-0413">Isomerase</keyword>
<dbReference type="GO" id="GO:0005829">
    <property type="term" value="C:cytosol"/>
    <property type="evidence" value="ECO:0007669"/>
    <property type="project" value="TreeGrafter"/>
</dbReference>
<dbReference type="AlphaFoldDB" id="A0A1H1A015"/>
<dbReference type="GO" id="GO:0008270">
    <property type="term" value="F:zinc ion binding"/>
    <property type="evidence" value="ECO:0007669"/>
    <property type="project" value="InterPro"/>
</dbReference>
<accession>A0A1H1A015</accession>
<evidence type="ECO:0000259" key="10">
    <source>
        <dbReference type="Pfam" id="PF20511"/>
    </source>
</evidence>
<feature type="binding site" evidence="8">
    <location>
        <position position="97"/>
    </location>
    <ligand>
        <name>Zn(2+)</name>
        <dbReference type="ChEBI" id="CHEBI:29105"/>
    </ligand>
</feature>
<dbReference type="Pfam" id="PF20511">
    <property type="entry name" value="PMI_typeI_cat"/>
    <property type="match status" value="1"/>
</dbReference>
<dbReference type="GO" id="GO:0009298">
    <property type="term" value="P:GDP-mannose biosynthetic process"/>
    <property type="evidence" value="ECO:0007669"/>
    <property type="project" value="InterPro"/>
</dbReference>
<feature type="binding site" evidence="8">
    <location>
        <position position="134"/>
    </location>
    <ligand>
        <name>Zn(2+)</name>
        <dbReference type="ChEBI" id="CHEBI:29105"/>
    </ligand>
</feature>
<dbReference type="OrthoDB" id="9792649at2"/>
<evidence type="ECO:0000256" key="7">
    <source>
        <dbReference type="PIRSR" id="PIRSR001480-1"/>
    </source>
</evidence>
<evidence type="ECO:0000256" key="4">
    <source>
        <dbReference type="ARBA" id="ARBA00022723"/>
    </source>
</evidence>
<protein>
    <recommendedName>
        <fullName evidence="3">mannose-6-phosphate isomerase</fullName>
        <ecNumber evidence="3">5.3.1.8</ecNumber>
    </recommendedName>
</protein>
<dbReference type="KEGG" id="acry:AC20117_13985"/>
<feature type="binding site" evidence="8">
    <location>
        <position position="99"/>
    </location>
    <ligand>
        <name>Zn(2+)</name>
        <dbReference type="ChEBI" id="CHEBI:29105"/>
    </ligand>
</feature>
<evidence type="ECO:0000313" key="11">
    <source>
        <dbReference type="EMBL" id="SDQ32982.1"/>
    </source>
</evidence>
<dbReference type="SUPFAM" id="SSF51182">
    <property type="entry name" value="RmlC-like cupins"/>
    <property type="match status" value="1"/>
</dbReference>
<reference evidence="11 12" key="1">
    <citation type="submission" date="2016-10" db="EMBL/GenBank/DDBJ databases">
        <authorList>
            <person name="de Groot N.N."/>
        </authorList>
    </citation>
    <scope>NUCLEOTIDE SEQUENCE [LARGE SCALE GENOMIC DNA]</scope>
    <source>
        <strain evidence="11 12">DSM 20117</strain>
    </source>
</reference>
<dbReference type="EC" id="5.3.1.8" evidence="3"/>
<dbReference type="InterPro" id="IPR011051">
    <property type="entry name" value="RmlC_Cupin_sf"/>
</dbReference>
<dbReference type="Proteomes" id="UP000181917">
    <property type="component" value="Unassembled WGS sequence"/>
</dbReference>
<evidence type="ECO:0000256" key="2">
    <source>
        <dbReference type="ARBA" id="ARBA00010772"/>
    </source>
</evidence>
<proteinExistence type="inferred from homology"/>
<evidence type="ECO:0000256" key="6">
    <source>
        <dbReference type="ARBA" id="ARBA00023235"/>
    </source>
</evidence>
<name>A0A1H1A015_9MICC</name>
<evidence type="ECO:0000256" key="5">
    <source>
        <dbReference type="ARBA" id="ARBA00022833"/>
    </source>
</evidence>
<dbReference type="InterPro" id="IPR001250">
    <property type="entry name" value="Man6P_Isoase-1"/>
</dbReference>
<dbReference type="GO" id="GO:0005975">
    <property type="term" value="P:carbohydrate metabolic process"/>
    <property type="evidence" value="ECO:0007669"/>
    <property type="project" value="InterPro"/>
</dbReference>
<comment type="similarity">
    <text evidence="2">Belongs to the mannose-6-phosphate isomerase type 1 family.</text>
</comment>
<feature type="region of interest" description="Disordered" evidence="9">
    <location>
        <begin position="37"/>
        <end position="60"/>
    </location>
</feature>
<dbReference type="CDD" id="cd07011">
    <property type="entry name" value="cupin_PMI_type_I_N"/>
    <property type="match status" value="1"/>
</dbReference>
<dbReference type="PIRSF" id="PIRSF001480">
    <property type="entry name" value="Mannose-6-phosphate_isomerase"/>
    <property type="match status" value="1"/>
</dbReference>
<dbReference type="NCBIfam" id="TIGR00218">
    <property type="entry name" value="manA"/>
    <property type="match status" value="1"/>
</dbReference>
<comment type="catalytic activity">
    <reaction evidence="1">
        <text>D-mannose 6-phosphate = D-fructose 6-phosphate</text>
        <dbReference type="Rhea" id="RHEA:12356"/>
        <dbReference type="ChEBI" id="CHEBI:58735"/>
        <dbReference type="ChEBI" id="CHEBI:61527"/>
        <dbReference type="EC" id="5.3.1.8"/>
    </reaction>
</comment>
<dbReference type="PANTHER" id="PTHR10309:SF0">
    <property type="entry name" value="MANNOSE-6-PHOSPHATE ISOMERASE"/>
    <property type="match status" value="1"/>
</dbReference>
<dbReference type="InterPro" id="IPR014710">
    <property type="entry name" value="RmlC-like_jellyroll"/>
</dbReference>